<name>A0A5N6JWB3_MONLA</name>
<comment type="caution">
    <text evidence="2">The sequence shown here is derived from an EMBL/GenBank/DDBJ whole genome shotgun (WGS) entry which is preliminary data.</text>
</comment>
<dbReference type="EMBL" id="VIGI01000012">
    <property type="protein sequence ID" value="KAB8293229.1"/>
    <property type="molecule type" value="Genomic_DNA"/>
</dbReference>
<keyword evidence="1" id="KW-1133">Transmembrane helix</keyword>
<keyword evidence="1" id="KW-0472">Membrane</keyword>
<evidence type="ECO:0000313" key="2">
    <source>
        <dbReference type="EMBL" id="KAB8293229.1"/>
    </source>
</evidence>
<sequence length="87" mass="10183">MPIVLVVLYWKWYHQSMRSYLSKQRLYIKLAKTKCIPKNQAITPHSQPTALYALAAAWFGLTFFPSLLYLTRGGGRRLRLPTRDRTL</sequence>
<accession>A0A5N6JWB3</accession>
<feature type="transmembrane region" description="Helical" evidence="1">
    <location>
        <begin position="50"/>
        <end position="70"/>
    </location>
</feature>
<evidence type="ECO:0000256" key="1">
    <source>
        <dbReference type="SAM" id="Phobius"/>
    </source>
</evidence>
<reference evidence="2 3" key="1">
    <citation type="submission" date="2019-06" db="EMBL/GenBank/DDBJ databases">
        <title>Genome Sequence of the Brown Rot Fungal Pathogen Monilinia laxa.</title>
        <authorList>
            <person name="De Miccolis Angelini R.M."/>
            <person name="Landi L."/>
            <person name="Abate D."/>
            <person name="Pollastro S."/>
            <person name="Romanazzi G."/>
            <person name="Faretra F."/>
        </authorList>
    </citation>
    <scope>NUCLEOTIDE SEQUENCE [LARGE SCALE GENOMIC DNA]</scope>
    <source>
        <strain evidence="2 3">Mlax316</strain>
    </source>
</reference>
<evidence type="ECO:0000313" key="3">
    <source>
        <dbReference type="Proteomes" id="UP000326757"/>
    </source>
</evidence>
<organism evidence="2 3">
    <name type="scientific">Monilinia laxa</name>
    <name type="common">Brown rot fungus</name>
    <name type="synonym">Sclerotinia laxa</name>
    <dbReference type="NCBI Taxonomy" id="61186"/>
    <lineage>
        <taxon>Eukaryota</taxon>
        <taxon>Fungi</taxon>
        <taxon>Dikarya</taxon>
        <taxon>Ascomycota</taxon>
        <taxon>Pezizomycotina</taxon>
        <taxon>Leotiomycetes</taxon>
        <taxon>Helotiales</taxon>
        <taxon>Sclerotiniaceae</taxon>
        <taxon>Monilinia</taxon>
    </lineage>
</organism>
<keyword evidence="3" id="KW-1185">Reference proteome</keyword>
<protein>
    <submittedName>
        <fullName evidence="2">Uncharacterized protein</fullName>
    </submittedName>
</protein>
<proteinExistence type="predicted"/>
<dbReference type="Proteomes" id="UP000326757">
    <property type="component" value="Unassembled WGS sequence"/>
</dbReference>
<gene>
    <name evidence="2" type="ORF">EYC80_007566</name>
</gene>
<dbReference type="AlphaFoldDB" id="A0A5N6JWB3"/>
<keyword evidence="1" id="KW-0812">Transmembrane</keyword>